<accession>A0A1D1UCQ4</accession>
<sequence>MEYQKNTRISRLKAKCAAAAKRQKNRPGQPRSQATAIERLSPARVDQELSEEGEEEEGNDAVNTTIDSSVGQLDMDRTIEGIKNIPELVSMVSDDPNDGWTLNQVCMYICPYQRQVRKKTNETWETELCGYVLREVGEGKHCLYHCDLCDTDWERKIVEKDGNHFVINPIRNIAEEALHKYGKLVDPRQERVPGILRDVTDGSRFQQMDIPSKWT</sequence>
<gene>
    <name evidence="2" type="primary">RvY_00150-1</name>
    <name evidence="2" type="synonym">RvY_00150.1</name>
    <name evidence="2" type="ORF">RvY_00150</name>
</gene>
<reference evidence="2 3" key="1">
    <citation type="journal article" date="2016" name="Nat. Commun.">
        <title>Extremotolerant tardigrade genome and improved radiotolerance of human cultured cells by tardigrade-unique protein.</title>
        <authorList>
            <person name="Hashimoto T."/>
            <person name="Horikawa D.D."/>
            <person name="Saito Y."/>
            <person name="Kuwahara H."/>
            <person name="Kozuka-Hata H."/>
            <person name="Shin-I T."/>
            <person name="Minakuchi Y."/>
            <person name="Ohishi K."/>
            <person name="Motoyama A."/>
            <person name="Aizu T."/>
            <person name="Enomoto A."/>
            <person name="Kondo K."/>
            <person name="Tanaka S."/>
            <person name="Hara Y."/>
            <person name="Koshikawa S."/>
            <person name="Sagara H."/>
            <person name="Miura T."/>
            <person name="Yokobori S."/>
            <person name="Miyagawa K."/>
            <person name="Suzuki Y."/>
            <person name="Kubo T."/>
            <person name="Oyama M."/>
            <person name="Kohara Y."/>
            <person name="Fujiyama A."/>
            <person name="Arakawa K."/>
            <person name="Katayama T."/>
            <person name="Toyoda A."/>
            <person name="Kunieda T."/>
        </authorList>
    </citation>
    <scope>NUCLEOTIDE SEQUENCE [LARGE SCALE GENOMIC DNA]</scope>
    <source>
        <strain evidence="2 3">YOKOZUNA-1</strain>
    </source>
</reference>
<dbReference type="Proteomes" id="UP000186922">
    <property type="component" value="Unassembled WGS sequence"/>
</dbReference>
<evidence type="ECO:0000256" key="1">
    <source>
        <dbReference type="SAM" id="MobiDB-lite"/>
    </source>
</evidence>
<proteinExistence type="predicted"/>
<name>A0A1D1UCQ4_RAMVA</name>
<dbReference type="AlphaFoldDB" id="A0A1D1UCQ4"/>
<evidence type="ECO:0000313" key="2">
    <source>
        <dbReference type="EMBL" id="GAU87271.1"/>
    </source>
</evidence>
<comment type="caution">
    <text evidence="2">The sequence shown here is derived from an EMBL/GenBank/DDBJ whole genome shotgun (WGS) entry which is preliminary data.</text>
</comment>
<keyword evidence="3" id="KW-1185">Reference proteome</keyword>
<dbReference type="EMBL" id="BDGG01000001">
    <property type="protein sequence ID" value="GAU87271.1"/>
    <property type="molecule type" value="Genomic_DNA"/>
</dbReference>
<protein>
    <submittedName>
        <fullName evidence="2">Uncharacterized protein</fullName>
    </submittedName>
</protein>
<organism evidence="2 3">
    <name type="scientific">Ramazzottius varieornatus</name>
    <name type="common">Water bear</name>
    <name type="synonym">Tardigrade</name>
    <dbReference type="NCBI Taxonomy" id="947166"/>
    <lineage>
        <taxon>Eukaryota</taxon>
        <taxon>Metazoa</taxon>
        <taxon>Ecdysozoa</taxon>
        <taxon>Tardigrada</taxon>
        <taxon>Eutardigrada</taxon>
        <taxon>Parachela</taxon>
        <taxon>Hypsibioidea</taxon>
        <taxon>Ramazzottiidae</taxon>
        <taxon>Ramazzottius</taxon>
    </lineage>
</organism>
<evidence type="ECO:0000313" key="3">
    <source>
        <dbReference type="Proteomes" id="UP000186922"/>
    </source>
</evidence>
<feature type="compositionally biased region" description="Acidic residues" evidence="1">
    <location>
        <begin position="48"/>
        <end position="59"/>
    </location>
</feature>
<feature type="region of interest" description="Disordered" evidence="1">
    <location>
        <begin position="1"/>
        <end position="61"/>
    </location>
</feature>